<evidence type="ECO:0000313" key="3">
    <source>
        <dbReference type="Proteomes" id="UP001433268"/>
    </source>
</evidence>
<name>A0ABR1X4J8_9PEZI</name>
<reference evidence="2 3" key="1">
    <citation type="submission" date="2023-01" db="EMBL/GenBank/DDBJ databases">
        <title>Analysis of 21 Apiospora genomes using comparative genomics revels a genus with tremendous synthesis potential of carbohydrate active enzymes and secondary metabolites.</title>
        <authorList>
            <person name="Sorensen T."/>
        </authorList>
    </citation>
    <scope>NUCLEOTIDE SEQUENCE [LARGE SCALE GENOMIC DNA]</scope>
    <source>
        <strain evidence="2 3">CBS 114990</strain>
    </source>
</reference>
<dbReference type="EMBL" id="JAQQWN010000004">
    <property type="protein sequence ID" value="KAK8090307.1"/>
    <property type="molecule type" value="Genomic_DNA"/>
</dbReference>
<organism evidence="2 3">
    <name type="scientific">Apiospora hydei</name>
    <dbReference type="NCBI Taxonomy" id="1337664"/>
    <lineage>
        <taxon>Eukaryota</taxon>
        <taxon>Fungi</taxon>
        <taxon>Dikarya</taxon>
        <taxon>Ascomycota</taxon>
        <taxon>Pezizomycotina</taxon>
        <taxon>Sordariomycetes</taxon>
        <taxon>Xylariomycetidae</taxon>
        <taxon>Amphisphaeriales</taxon>
        <taxon>Apiosporaceae</taxon>
        <taxon>Apiospora</taxon>
    </lineage>
</organism>
<dbReference type="GeneID" id="92042643"/>
<gene>
    <name evidence="2" type="ORF">PG997_005268</name>
</gene>
<evidence type="ECO:0000256" key="1">
    <source>
        <dbReference type="SAM" id="MobiDB-lite"/>
    </source>
</evidence>
<accession>A0ABR1X4J8</accession>
<dbReference type="RefSeq" id="XP_066673201.1">
    <property type="nucleotide sequence ID" value="XM_066809583.1"/>
</dbReference>
<feature type="compositionally biased region" description="Low complexity" evidence="1">
    <location>
        <begin position="40"/>
        <end position="64"/>
    </location>
</feature>
<evidence type="ECO:0000313" key="2">
    <source>
        <dbReference type="EMBL" id="KAK8090307.1"/>
    </source>
</evidence>
<proteinExistence type="predicted"/>
<keyword evidence="3" id="KW-1185">Reference proteome</keyword>
<comment type="caution">
    <text evidence="2">The sequence shown here is derived from an EMBL/GenBank/DDBJ whole genome shotgun (WGS) entry which is preliminary data.</text>
</comment>
<sequence length="197" mass="20116">MRRSRRLAVRLHLCRPPEQGTQYLTKTMSNKLSMVGQSTPAAAPSQAPAASQAPGAPAAPPVVQAPAAAGGAPLVCPVGCEPKTVYVTVTAPAPAPPAVTVTVQPPFPMSSGVAARSGTIGTIGGTGVMPGTGNNSNKMYAATTMPSSGGGGMAASDGAAGDSGMMNMATPTATQPVAAYRRWFRREREHLHRRHHH</sequence>
<protein>
    <submittedName>
        <fullName evidence="2">Uncharacterized protein</fullName>
    </submittedName>
</protein>
<feature type="region of interest" description="Disordered" evidence="1">
    <location>
        <begin position="35"/>
        <end position="64"/>
    </location>
</feature>
<dbReference type="Proteomes" id="UP001433268">
    <property type="component" value="Unassembled WGS sequence"/>
</dbReference>